<sequence length="96" mass="10232">MKLLLLAALAAAVTPALKSVEISLPNDETQFTGPDADLLNANCTGCHSPAMVLYQPRMDAAHWAESVKKMRETYKAPIEDADAARLPAALAAVQAR</sequence>
<evidence type="ECO:0000313" key="2">
    <source>
        <dbReference type="EMBL" id="GAO38036.1"/>
    </source>
</evidence>
<accession>A0A0E9MKU5</accession>
<keyword evidence="1" id="KW-0732">Signal</keyword>
<dbReference type="Proteomes" id="UP000033202">
    <property type="component" value="Unassembled WGS sequence"/>
</dbReference>
<organism evidence="2 3">
    <name type="scientific">Sphingomonas changbaiensis NBRC 104936</name>
    <dbReference type="NCBI Taxonomy" id="1219043"/>
    <lineage>
        <taxon>Bacteria</taxon>
        <taxon>Pseudomonadati</taxon>
        <taxon>Pseudomonadota</taxon>
        <taxon>Alphaproteobacteria</taxon>
        <taxon>Sphingomonadales</taxon>
        <taxon>Sphingomonadaceae</taxon>
        <taxon>Sphingomonas</taxon>
    </lineage>
</organism>
<dbReference type="SUPFAM" id="SSF46626">
    <property type="entry name" value="Cytochrome c"/>
    <property type="match status" value="1"/>
</dbReference>
<evidence type="ECO:0000313" key="3">
    <source>
        <dbReference type="Proteomes" id="UP000033202"/>
    </source>
</evidence>
<dbReference type="GO" id="GO:0009055">
    <property type="term" value="F:electron transfer activity"/>
    <property type="evidence" value="ECO:0007669"/>
    <property type="project" value="InterPro"/>
</dbReference>
<proteinExistence type="predicted"/>
<dbReference type="STRING" id="1219043.SCH01S_03_00100"/>
<dbReference type="GO" id="GO:0020037">
    <property type="term" value="F:heme binding"/>
    <property type="evidence" value="ECO:0007669"/>
    <property type="project" value="InterPro"/>
</dbReference>
<dbReference type="InterPro" id="IPR036909">
    <property type="entry name" value="Cyt_c-like_dom_sf"/>
</dbReference>
<dbReference type="RefSeq" id="WP_046346903.1">
    <property type="nucleotide sequence ID" value="NZ_BBWU01000003.1"/>
</dbReference>
<name>A0A0E9MKU5_9SPHN</name>
<dbReference type="Gene3D" id="1.10.760.10">
    <property type="entry name" value="Cytochrome c-like domain"/>
    <property type="match status" value="1"/>
</dbReference>
<keyword evidence="3" id="KW-1185">Reference proteome</keyword>
<evidence type="ECO:0000256" key="1">
    <source>
        <dbReference type="SAM" id="SignalP"/>
    </source>
</evidence>
<gene>
    <name evidence="2" type="primary">sorB</name>
    <name evidence="2" type="ORF">SCH01S_03_00100</name>
</gene>
<feature type="chain" id="PRO_5002429112" evidence="1">
    <location>
        <begin position="19"/>
        <end position="96"/>
    </location>
</feature>
<feature type="signal peptide" evidence="1">
    <location>
        <begin position="1"/>
        <end position="18"/>
    </location>
</feature>
<dbReference type="OrthoDB" id="9789237at2"/>
<protein>
    <submittedName>
        <fullName evidence="2">Sulfite--cytochrome c oxidoreductase subunit B</fullName>
    </submittedName>
</protein>
<dbReference type="AlphaFoldDB" id="A0A0E9MKU5"/>
<dbReference type="EMBL" id="BBWU01000003">
    <property type="protein sequence ID" value="GAO38036.1"/>
    <property type="molecule type" value="Genomic_DNA"/>
</dbReference>
<comment type="caution">
    <text evidence="2">The sequence shown here is derived from an EMBL/GenBank/DDBJ whole genome shotgun (WGS) entry which is preliminary data.</text>
</comment>
<reference evidence="2 3" key="1">
    <citation type="submission" date="2015-04" db="EMBL/GenBank/DDBJ databases">
        <title>Whole genome shotgun sequence of Sphingomonas changbaiensis NBRC 104936.</title>
        <authorList>
            <person name="Katano-Makiyama Y."/>
            <person name="Hosoyama A."/>
            <person name="Hashimoto M."/>
            <person name="Noguchi M."/>
            <person name="Tsuchikane K."/>
            <person name="Ohji S."/>
            <person name="Yamazoe A."/>
            <person name="Ichikawa N."/>
            <person name="Kimura A."/>
            <person name="Fujita N."/>
        </authorList>
    </citation>
    <scope>NUCLEOTIDE SEQUENCE [LARGE SCALE GENOMIC DNA]</scope>
    <source>
        <strain evidence="2 3">NBRC 104936</strain>
    </source>
</reference>